<feature type="compositionally biased region" description="Basic and acidic residues" evidence="1">
    <location>
        <begin position="172"/>
        <end position="187"/>
    </location>
</feature>
<feature type="compositionally biased region" description="Low complexity" evidence="1">
    <location>
        <begin position="31"/>
        <end position="42"/>
    </location>
</feature>
<proteinExistence type="predicted"/>
<dbReference type="EMBL" id="UYJE01010380">
    <property type="protein sequence ID" value="VDI82684.1"/>
    <property type="molecule type" value="Genomic_DNA"/>
</dbReference>
<organism evidence="2 3">
    <name type="scientific">Mytilus galloprovincialis</name>
    <name type="common">Mediterranean mussel</name>
    <dbReference type="NCBI Taxonomy" id="29158"/>
    <lineage>
        <taxon>Eukaryota</taxon>
        <taxon>Metazoa</taxon>
        <taxon>Spiralia</taxon>
        <taxon>Lophotrochozoa</taxon>
        <taxon>Mollusca</taxon>
        <taxon>Bivalvia</taxon>
        <taxon>Autobranchia</taxon>
        <taxon>Pteriomorphia</taxon>
        <taxon>Mytilida</taxon>
        <taxon>Mytiloidea</taxon>
        <taxon>Mytilidae</taxon>
        <taxon>Mytilinae</taxon>
        <taxon>Mytilus</taxon>
    </lineage>
</organism>
<sequence length="303" mass="34208">MDTKLFLNKRTSVSMEKRKSVEKLIMPPIAKSTSKKPSSSNSQHIIGDNKNFRSLGGRVKNLIRFNKAFGSTGNEEDDIITSDRLLPSEPRFSTSLSPAAQFAMMKGYEDTVYDNICKYYPASKVFLKRNKTPPKGYADINNVKLTENKTNHDVTQTSDNASMNAGNNSDIPSEHSDQELNQQKESEKNIDINGNIMNLKLEPLKRQNSQMGLKPVGSVQTVRPNSFPLISKPGVPREKRLILSHRLQSAMDILDTVRGNFGCHSISPRIKGYPRKIKPVSDFNQWSTIWSDEFKINRFNGKK</sequence>
<dbReference type="Proteomes" id="UP000596742">
    <property type="component" value="Unassembled WGS sequence"/>
</dbReference>
<name>A0A8B6HP54_MYTGA</name>
<comment type="caution">
    <text evidence="2">The sequence shown here is derived from an EMBL/GenBank/DDBJ whole genome shotgun (WGS) entry which is preliminary data.</text>
</comment>
<protein>
    <submittedName>
        <fullName evidence="2">Uncharacterized protein</fullName>
    </submittedName>
</protein>
<dbReference type="AlphaFoldDB" id="A0A8B6HP54"/>
<keyword evidence="3" id="KW-1185">Reference proteome</keyword>
<feature type="region of interest" description="Disordered" evidence="1">
    <location>
        <begin position="27"/>
        <end position="49"/>
    </location>
</feature>
<feature type="compositionally biased region" description="Polar residues" evidence="1">
    <location>
        <begin position="153"/>
        <end position="171"/>
    </location>
</feature>
<evidence type="ECO:0000313" key="3">
    <source>
        <dbReference type="Proteomes" id="UP000596742"/>
    </source>
</evidence>
<feature type="region of interest" description="Disordered" evidence="1">
    <location>
        <begin position="147"/>
        <end position="187"/>
    </location>
</feature>
<evidence type="ECO:0000256" key="1">
    <source>
        <dbReference type="SAM" id="MobiDB-lite"/>
    </source>
</evidence>
<evidence type="ECO:0000313" key="2">
    <source>
        <dbReference type="EMBL" id="VDI82684.1"/>
    </source>
</evidence>
<accession>A0A8B6HP54</accession>
<gene>
    <name evidence="2" type="ORF">MGAL_10B090188</name>
</gene>
<reference evidence="2" key="1">
    <citation type="submission" date="2018-11" db="EMBL/GenBank/DDBJ databases">
        <authorList>
            <person name="Alioto T."/>
            <person name="Alioto T."/>
        </authorList>
    </citation>
    <scope>NUCLEOTIDE SEQUENCE</scope>
</reference>
<dbReference type="OrthoDB" id="6076051at2759"/>